<evidence type="ECO:0000256" key="2">
    <source>
        <dbReference type="SAM" id="SignalP"/>
    </source>
</evidence>
<reference evidence="3 4" key="1">
    <citation type="submission" date="2018-06" db="EMBL/GenBank/DDBJ databases">
        <title>Comparative genomics reveals the genomic features of Rhizophagus irregularis, R. cerebriforme, R. diaphanum and Gigaspora rosea, and their symbiotic lifestyle signature.</title>
        <authorList>
            <person name="Morin E."/>
            <person name="San Clemente H."/>
            <person name="Chen E.C.H."/>
            <person name="De La Providencia I."/>
            <person name="Hainaut M."/>
            <person name="Kuo A."/>
            <person name="Kohler A."/>
            <person name="Murat C."/>
            <person name="Tang N."/>
            <person name="Roy S."/>
            <person name="Loubradou J."/>
            <person name="Henrissat B."/>
            <person name="Grigoriev I.V."/>
            <person name="Corradi N."/>
            <person name="Roux C."/>
            <person name="Martin F.M."/>
        </authorList>
    </citation>
    <scope>NUCLEOTIDE SEQUENCE [LARGE SCALE GENOMIC DNA]</scope>
    <source>
        <strain evidence="3 4">DAOM 194757</strain>
    </source>
</reference>
<organism evidence="3 4">
    <name type="scientific">Gigaspora rosea</name>
    <dbReference type="NCBI Taxonomy" id="44941"/>
    <lineage>
        <taxon>Eukaryota</taxon>
        <taxon>Fungi</taxon>
        <taxon>Fungi incertae sedis</taxon>
        <taxon>Mucoromycota</taxon>
        <taxon>Glomeromycotina</taxon>
        <taxon>Glomeromycetes</taxon>
        <taxon>Diversisporales</taxon>
        <taxon>Gigasporaceae</taxon>
        <taxon>Gigaspora</taxon>
    </lineage>
</organism>
<sequence length="94" mass="10857">MKSRLLINNILAIFKCLFLTTGALFEGTFEGEAGETREEPKLEEEEVLMLEEEEVLVLEEEELLAEEEELEEPFEDMYGGYLSYLSPTKNFPVM</sequence>
<feature type="signal peptide" evidence="2">
    <location>
        <begin position="1"/>
        <end position="25"/>
    </location>
</feature>
<gene>
    <name evidence="3" type="ORF">C2G38_2246090</name>
</gene>
<dbReference type="EMBL" id="QKWP01000573">
    <property type="protein sequence ID" value="RIB17947.1"/>
    <property type="molecule type" value="Genomic_DNA"/>
</dbReference>
<dbReference type="AlphaFoldDB" id="A0A397V9F5"/>
<accession>A0A397V9F5</accession>
<keyword evidence="4" id="KW-1185">Reference proteome</keyword>
<evidence type="ECO:0000313" key="4">
    <source>
        <dbReference type="Proteomes" id="UP000266673"/>
    </source>
</evidence>
<name>A0A397V9F5_9GLOM</name>
<comment type="caution">
    <text evidence="3">The sequence shown here is derived from an EMBL/GenBank/DDBJ whole genome shotgun (WGS) entry which is preliminary data.</text>
</comment>
<dbReference type="Proteomes" id="UP000266673">
    <property type="component" value="Unassembled WGS sequence"/>
</dbReference>
<evidence type="ECO:0000256" key="1">
    <source>
        <dbReference type="SAM" id="Coils"/>
    </source>
</evidence>
<protein>
    <submittedName>
        <fullName evidence="3">Uncharacterized protein</fullName>
    </submittedName>
</protein>
<proteinExistence type="predicted"/>
<feature type="coiled-coil region" evidence="1">
    <location>
        <begin position="41"/>
        <end position="70"/>
    </location>
</feature>
<evidence type="ECO:0000313" key="3">
    <source>
        <dbReference type="EMBL" id="RIB17947.1"/>
    </source>
</evidence>
<keyword evidence="2" id="KW-0732">Signal</keyword>
<feature type="chain" id="PRO_5017467687" evidence="2">
    <location>
        <begin position="26"/>
        <end position="94"/>
    </location>
</feature>
<keyword evidence="1" id="KW-0175">Coiled coil</keyword>